<keyword evidence="18" id="KW-1185">Reference proteome</keyword>
<evidence type="ECO:0000256" key="4">
    <source>
        <dbReference type="ARBA" id="ARBA00022694"/>
    </source>
</evidence>
<evidence type="ECO:0000259" key="15">
    <source>
        <dbReference type="Pfam" id="PF08351"/>
    </source>
</evidence>
<comment type="subcellular location">
    <subcellularLocation>
        <location evidence="12">Cytoplasm</location>
    </subcellularLocation>
</comment>
<comment type="catalytic activity">
    <reaction evidence="12">
        <text>cytidine(34) in elongator tRNA(Met) + acetyl-CoA + ATP + H2O = N(4)-acetylcytidine(34) in elongator tRNA(Met) + ADP + phosphate + CoA + H(+)</text>
        <dbReference type="Rhea" id="RHEA:43788"/>
        <dbReference type="Rhea" id="RHEA-COMP:10693"/>
        <dbReference type="Rhea" id="RHEA-COMP:10694"/>
        <dbReference type="ChEBI" id="CHEBI:15377"/>
        <dbReference type="ChEBI" id="CHEBI:15378"/>
        <dbReference type="ChEBI" id="CHEBI:30616"/>
        <dbReference type="ChEBI" id="CHEBI:43474"/>
        <dbReference type="ChEBI" id="CHEBI:57287"/>
        <dbReference type="ChEBI" id="CHEBI:57288"/>
        <dbReference type="ChEBI" id="CHEBI:74900"/>
        <dbReference type="ChEBI" id="CHEBI:82748"/>
        <dbReference type="ChEBI" id="CHEBI:456216"/>
        <dbReference type="EC" id="2.3.1.193"/>
    </reaction>
</comment>
<feature type="binding site" evidence="12">
    <location>
        <position position="395"/>
    </location>
    <ligand>
        <name>ATP</name>
        <dbReference type="ChEBI" id="CHEBI:30616"/>
    </ligand>
</feature>
<dbReference type="Pfam" id="PF08351">
    <property type="entry name" value="TmcA_N"/>
    <property type="match status" value="1"/>
</dbReference>
<dbReference type="Gene3D" id="3.40.50.300">
    <property type="entry name" value="P-loop containing nucleotide triphosphate hydrolases"/>
    <property type="match status" value="1"/>
</dbReference>
<dbReference type="AlphaFoldDB" id="A0ABD6C3K2"/>
<dbReference type="InterPro" id="IPR053477">
    <property type="entry name" value="tRNA_Cytidine_AcTrnsfr"/>
</dbReference>
<comment type="caution">
    <text evidence="12">Lacks conserved residue(s) required for the propagation of feature annotation.</text>
</comment>
<keyword evidence="6 12" id="KW-0067">ATP-binding</keyword>
<comment type="caution">
    <text evidence="17">The sequence shown here is derived from an EMBL/GenBank/DDBJ whole genome shotgun (WGS) entry which is preliminary data.</text>
</comment>
<dbReference type="HAMAP" id="MF_01886">
    <property type="entry name" value="tRNA_acetyltr_TmcA"/>
    <property type="match status" value="1"/>
</dbReference>
<dbReference type="InterPro" id="IPR000182">
    <property type="entry name" value="GNAT_dom"/>
</dbReference>
<feature type="binding site" evidence="12">
    <location>
        <begin position="541"/>
        <end position="543"/>
    </location>
    <ligand>
        <name>acetyl-CoA</name>
        <dbReference type="ChEBI" id="CHEBI:57288"/>
    </ligand>
</feature>
<dbReference type="NCBIfam" id="NF041296">
    <property type="entry name" value="RNAactase_tcmA_Halo"/>
    <property type="match status" value="1"/>
</dbReference>
<evidence type="ECO:0000256" key="8">
    <source>
        <dbReference type="ARBA" id="ARBA00023315"/>
    </source>
</evidence>
<feature type="binding site" evidence="12">
    <location>
        <position position="213"/>
    </location>
    <ligand>
        <name>ATP</name>
        <dbReference type="ChEBI" id="CHEBI:30616"/>
    </ligand>
</feature>
<feature type="compositionally biased region" description="Acidic residues" evidence="13">
    <location>
        <begin position="281"/>
        <end position="294"/>
    </location>
</feature>
<evidence type="ECO:0000259" key="14">
    <source>
        <dbReference type="Pfam" id="PF05127"/>
    </source>
</evidence>
<protein>
    <recommendedName>
        <fullName evidence="12">tRNA(Met) cytidine acetyltransferase TmcA</fullName>
        <ecNumber evidence="12">2.3.1.193</ecNumber>
    </recommendedName>
</protein>
<dbReference type="InterPro" id="IPR032672">
    <property type="entry name" value="TmcA/NAT10/Kre33"/>
</dbReference>
<comment type="catalytic activity">
    <reaction evidence="10">
        <text>a cytidine in RNA + acetyl-CoA + ATP + H2O = an N(4)-acetylcytidine in RNA + ADP + phosphate + CoA + H(+)</text>
        <dbReference type="Rhea" id="RHEA:82211"/>
        <dbReference type="Rhea" id="RHEA-COMP:15704"/>
        <dbReference type="Rhea" id="RHEA-COMP:19834"/>
        <dbReference type="ChEBI" id="CHEBI:15377"/>
        <dbReference type="ChEBI" id="CHEBI:15378"/>
        <dbReference type="ChEBI" id="CHEBI:30616"/>
        <dbReference type="ChEBI" id="CHEBI:43474"/>
        <dbReference type="ChEBI" id="CHEBI:57287"/>
        <dbReference type="ChEBI" id="CHEBI:57288"/>
        <dbReference type="ChEBI" id="CHEBI:74900"/>
        <dbReference type="ChEBI" id="CHEBI:82748"/>
        <dbReference type="ChEBI" id="CHEBI:456216"/>
    </reaction>
</comment>
<evidence type="ECO:0000313" key="17">
    <source>
        <dbReference type="EMBL" id="MFD1570988.1"/>
    </source>
</evidence>
<dbReference type="GO" id="GO:0002101">
    <property type="term" value="P:tRNA wobble cytosine modification"/>
    <property type="evidence" value="ECO:0007669"/>
    <property type="project" value="UniProtKB-UniRule"/>
</dbReference>
<evidence type="ECO:0000256" key="12">
    <source>
        <dbReference type="HAMAP-Rule" id="MF_01886"/>
    </source>
</evidence>
<gene>
    <name evidence="12 17" type="primary">tmcA</name>
    <name evidence="17" type="ORF">ACFR9T_10380</name>
</gene>
<evidence type="ECO:0000256" key="2">
    <source>
        <dbReference type="ARBA" id="ARBA00022555"/>
    </source>
</evidence>
<evidence type="ECO:0000256" key="11">
    <source>
        <dbReference type="ARBA" id="ARBA00049914"/>
    </source>
</evidence>
<dbReference type="GO" id="GO:0051392">
    <property type="term" value="F:tRNA cytidine N4-acetyltransferase activity"/>
    <property type="evidence" value="ECO:0007669"/>
    <property type="project" value="UniProtKB-UniRule"/>
</dbReference>
<feature type="region of interest" description="Disordered" evidence="13">
    <location>
        <begin position="710"/>
        <end position="731"/>
    </location>
</feature>
<dbReference type="EC" id="2.3.1.193" evidence="12"/>
<feature type="binding site" evidence="12">
    <location>
        <position position="595"/>
    </location>
    <ligand>
        <name>acetyl-CoA</name>
        <dbReference type="ChEBI" id="CHEBI:57288"/>
    </ligand>
</feature>
<keyword evidence="8 12" id="KW-0012">Acyltransferase</keyword>
<dbReference type="InterPro" id="IPR007807">
    <property type="entry name" value="TcmA/NAT10_helicase"/>
</dbReference>
<feature type="domain" description="N-acetyltransferase" evidence="16">
    <location>
        <begin position="575"/>
        <end position="621"/>
    </location>
</feature>
<dbReference type="GO" id="GO:0005737">
    <property type="term" value="C:cytoplasm"/>
    <property type="evidence" value="ECO:0007669"/>
    <property type="project" value="UniProtKB-SubCell"/>
</dbReference>
<dbReference type="Gene3D" id="3.40.50.11040">
    <property type="match status" value="1"/>
</dbReference>
<evidence type="ECO:0000256" key="3">
    <source>
        <dbReference type="ARBA" id="ARBA00022679"/>
    </source>
</evidence>
<accession>A0ABD6C3K2</accession>
<evidence type="ECO:0000259" key="16">
    <source>
        <dbReference type="Pfam" id="PF13718"/>
    </source>
</evidence>
<dbReference type="EMBL" id="JBHUDB010000006">
    <property type="protein sequence ID" value="MFD1570988.1"/>
    <property type="molecule type" value="Genomic_DNA"/>
</dbReference>
<keyword evidence="2 12" id="KW-0820">tRNA-binding</keyword>
<feature type="domain" description="N-acetyltransferase" evidence="16">
    <location>
        <begin position="451"/>
        <end position="562"/>
    </location>
</feature>
<comment type="catalytic activity">
    <reaction evidence="9">
        <text>a cytidine in tRNA + acetyl-CoA + ATP + H2O = an N(4)-acetylcytidine in tRNA + ADP + phosphate + CoA + H(+)</text>
        <dbReference type="Rhea" id="RHEA:53876"/>
        <dbReference type="Rhea" id="RHEA-COMP:13670"/>
        <dbReference type="Rhea" id="RHEA-COMP:13671"/>
        <dbReference type="ChEBI" id="CHEBI:15377"/>
        <dbReference type="ChEBI" id="CHEBI:15378"/>
        <dbReference type="ChEBI" id="CHEBI:30616"/>
        <dbReference type="ChEBI" id="CHEBI:43474"/>
        <dbReference type="ChEBI" id="CHEBI:57287"/>
        <dbReference type="ChEBI" id="CHEBI:57288"/>
        <dbReference type="ChEBI" id="CHEBI:74900"/>
        <dbReference type="ChEBI" id="CHEBI:82748"/>
        <dbReference type="ChEBI" id="CHEBI:456216"/>
    </reaction>
</comment>
<comment type="similarity">
    <text evidence="12">Belongs to the TmcA family.</text>
</comment>
<feature type="domain" description="TcmA/NAT10 helicase" evidence="14">
    <location>
        <begin position="231"/>
        <end position="413"/>
    </location>
</feature>
<evidence type="ECO:0000256" key="5">
    <source>
        <dbReference type="ARBA" id="ARBA00022741"/>
    </source>
</evidence>
<sequence>MIATLARRAKRAAEAANERRVLVFAGDRDRGIDAAYTAIEATIGNRPDEASIVSTREGFRFEEHRPRSADGLLGRTREVVVLDCHEQFVPNALGRCVGAVDGGGLLVLVTPDLDAWPETRDRFDVSLAVPPYGIDDVTGRFRGRLVDTLRTHPGIAIVSLGGGTDGTDAIERDELSMEPAGSTETVSRAQTPTVPPDSTFPDTAYAACLTADQARAVRAFEALATPEHAVVVEADRGRGKSSAAGIAAGALALAGADVLVTAPGIDSAAEVFARARKLIDDGSDDSVEPDDDTGTTESATGATRLLDAPGGGRVRYLSPAEAAKLPDDPDVVIVDEAAALSVRLLERLLDAPSIAFSTTVHGYEGSGRGFAIRFRERLLASRFSVRDVRLDEPIRYARDDPIEAWASRALLLDARPAVDASVADARVTDATYRPLPPADLLADETLLGEAFGLLVAAHYRTEPNDLARLLDAPNLLARALVVDGRVVAVALLAREGGLDAATRRRMYEGERVRGNMVPDLLTSQLRDETAAEPRGLRTVRIATHDALRDEGFGSRLLAEVHAEFGSRTPADDGVETDYFSVGYGATPRLLRFWRRAGYRTVHLSTSRNDTSGEHSAVMLRSAGEAGAHLLDRHADSFRDRERDGLSDAHREVDADVVRGALRACSASVPIDLTAAEWRSVVGASFGPGMYDSAPGAFRDLALAALIESEEGDEAGGPGGADDPVETDDTSLDDREERLLVQKVLQGRPVESVTDDLGFVSTATCMRALGDAYAPLVERYGTAAALAERERFIGE</sequence>
<dbReference type="GO" id="GO:0000049">
    <property type="term" value="F:tRNA binding"/>
    <property type="evidence" value="ECO:0007669"/>
    <property type="project" value="UniProtKB-UniRule"/>
</dbReference>
<dbReference type="PANTHER" id="PTHR10925:SF5">
    <property type="entry name" value="RNA CYTIDINE ACETYLTRANSFERASE"/>
    <property type="match status" value="1"/>
</dbReference>
<dbReference type="SUPFAM" id="SSF52540">
    <property type="entry name" value="P-loop containing nucleoside triphosphate hydrolases"/>
    <property type="match status" value="1"/>
</dbReference>
<dbReference type="GO" id="GO:0051391">
    <property type="term" value="P:tRNA acetylation"/>
    <property type="evidence" value="ECO:0007669"/>
    <property type="project" value="UniProtKB-UniRule"/>
</dbReference>
<dbReference type="InterPro" id="IPR027417">
    <property type="entry name" value="P-loop_NTPase"/>
</dbReference>
<dbReference type="RefSeq" id="WP_256418250.1">
    <property type="nucleotide sequence ID" value="NZ_JANHDL010000005.1"/>
</dbReference>
<evidence type="ECO:0000256" key="6">
    <source>
        <dbReference type="ARBA" id="ARBA00022840"/>
    </source>
</evidence>
<organism evidence="17 18">
    <name type="scientific">Halorubrum laminariae</name>
    <dbReference type="NCBI Taxonomy" id="1433523"/>
    <lineage>
        <taxon>Archaea</taxon>
        <taxon>Methanobacteriati</taxon>
        <taxon>Methanobacteriota</taxon>
        <taxon>Stenosarchaea group</taxon>
        <taxon>Halobacteria</taxon>
        <taxon>Halobacteriales</taxon>
        <taxon>Haloferacaceae</taxon>
        <taxon>Halorubrum</taxon>
    </lineage>
</organism>
<dbReference type="PANTHER" id="PTHR10925">
    <property type="entry name" value="N-ACETYLTRANSFERASE 10"/>
    <property type="match status" value="1"/>
</dbReference>
<keyword evidence="5 12" id="KW-0547">Nucleotide-binding</keyword>
<reference evidence="17 18" key="1">
    <citation type="journal article" date="2019" name="Int. J. Syst. Evol. Microbiol.">
        <title>The Global Catalogue of Microorganisms (GCM) 10K type strain sequencing project: providing services to taxonomists for standard genome sequencing and annotation.</title>
        <authorList>
            <consortium name="The Broad Institute Genomics Platform"/>
            <consortium name="The Broad Institute Genome Sequencing Center for Infectious Disease"/>
            <person name="Wu L."/>
            <person name="Ma J."/>
        </authorList>
    </citation>
    <scope>NUCLEOTIDE SEQUENCE [LARGE SCALE GENOMIC DNA]</scope>
    <source>
        <strain evidence="17 18">CGMCC 1.12689</strain>
    </source>
</reference>
<dbReference type="InterPro" id="IPR024914">
    <property type="entry name" value="tRNA_acetyltr_TmcA"/>
</dbReference>
<keyword evidence="1 12" id="KW-0963">Cytoplasm</keyword>
<dbReference type="Gene3D" id="3.40.630.30">
    <property type="match status" value="1"/>
</dbReference>
<feature type="compositionally biased region" description="Polar residues" evidence="13">
    <location>
        <begin position="182"/>
        <end position="192"/>
    </location>
</feature>
<dbReference type="InterPro" id="IPR016181">
    <property type="entry name" value="Acyl_CoA_acyltransferase"/>
</dbReference>
<dbReference type="Proteomes" id="UP001597185">
    <property type="component" value="Unassembled WGS sequence"/>
</dbReference>
<dbReference type="GO" id="GO:0005524">
    <property type="term" value="F:ATP binding"/>
    <property type="evidence" value="ECO:0007669"/>
    <property type="project" value="UniProtKB-UniRule"/>
</dbReference>
<evidence type="ECO:0000313" key="18">
    <source>
        <dbReference type="Proteomes" id="UP001597185"/>
    </source>
</evidence>
<keyword evidence="7 12" id="KW-0694">RNA-binding</keyword>
<name>A0ABD6C3K2_9EURY</name>
<comment type="function">
    <text evidence="12">Catalyzes the formation of N(4)-acetylcytidine (ac(4)C) at the wobble position of tRNA(Met), by using acetyl-CoA as an acetyl donor and ATP (or GTP).</text>
</comment>
<feature type="domain" description="TmcA/NAT10 N-terminal" evidence="15">
    <location>
        <begin position="6"/>
        <end position="159"/>
    </location>
</feature>
<evidence type="ECO:0000256" key="7">
    <source>
        <dbReference type="ARBA" id="ARBA00022884"/>
    </source>
</evidence>
<dbReference type="SUPFAM" id="SSF55729">
    <property type="entry name" value="Acyl-CoA N-acyltransferases (Nat)"/>
    <property type="match status" value="1"/>
</dbReference>
<evidence type="ECO:0000256" key="10">
    <source>
        <dbReference type="ARBA" id="ARBA00049889"/>
    </source>
</evidence>
<dbReference type="Pfam" id="PF13718">
    <property type="entry name" value="GNAT_acetyltr_2"/>
    <property type="match status" value="2"/>
</dbReference>
<feature type="region of interest" description="Disordered" evidence="13">
    <location>
        <begin position="177"/>
        <end position="199"/>
    </location>
</feature>
<evidence type="ECO:0000256" key="1">
    <source>
        <dbReference type="ARBA" id="ARBA00022490"/>
    </source>
</evidence>
<keyword evidence="4 12" id="KW-0819">tRNA processing</keyword>
<evidence type="ECO:0000256" key="13">
    <source>
        <dbReference type="SAM" id="MobiDB-lite"/>
    </source>
</evidence>
<dbReference type="InterPro" id="IPR013562">
    <property type="entry name" value="TmcA/NAT10_N"/>
</dbReference>
<comment type="catalytic activity">
    <reaction evidence="11">
        <text>a cytidine in mRNA + acetyl-CoA + ATP + H2O = an N(4)-acetylcytidine in mRNA + ADP + phosphate + CoA + H(+)</text>
        <dbReference type="Rhea" id="RHEA:58480"/>
        <dbReference type="Rhea" id="RHEA-COMP:15145"/>
        <dbReference type="Rhea" id="RHEA-COMP:15146"/>
        <dbReference type="ChEBI" id="CHEBI:15377"/>
        <dbReference type="ChEBI" id="CHEBI:15378"/>
        <dbReference type="ChEBI" id="CHEBI:30616"/>
        <dbReference type="ChEBI" id="CHEBI:43474"/>
        <dbReference type="ChEBI" id="CHEBI:57287"/>
        <dbReference type="ChEBI" id="CHEBI:57288"/>
        <dbReference type="ChEBI" id="CHEBI:74900"/>
        <dbReference type="ChEBI" id="CHEBI:82748"/>
        <dbReference type="ChEBI" id="CHEBI:456216"/>
    </reaction>
</comment>
<keyword evidence="3 12" id="KW-0808">Transferase</keyword>
<evidence type="ECO:0000256" key="9">
    <source>
        <dbReference type="ARBA" id="ARBA00049883"/>
    </source>
</evidence>
<feature type="region of interest" description="Disordered" evidence="13">
    <location>
        <begin position="281"/>
        <end position="307"/>
    </location>
</feature>
<proteinExistence type="inferred from homology"/>
<dbReference type="Pfam" id="PF05127">
    <property type="entry name" value="NAT10_TcmA_helicase"/>
    <property type="match status" value="1"/>
</dbReference>